<accession>A0A7C5DC40</accession>
<proteinExistence type="predicted"/>
<dbReference type="EMBL" id="DRSK01000188">
    <property type="protein sequence ID" value="HHE07906.1"/>
    <property type="molecule type" value="Genomic_DNA"/>
</dbReference>
<dbReference type="SUPFAM" id="SSF50118">
    <property type="entry name" value="Cell growth inhibitor/plasmid maintenance toxic component"/>
    <property type="match status" value="1"/>
</dbReference>
<dbReference type="Pfam" id="PF02452">
    <property type="entry name" value="PemK_toxin"/>
    <property type="match status" value="1"/>
</dbReference>
<organism evidence="1">
    <name type="scientific">Chlorobaculum parvum</name>
    <dbReference type="NCBI Taxonomy" id="274539"/>
    <lineage>
        <taxon>Bacteria</taxon>
        <taxon>Pseudomonadati</taxon>
        <taxon>Chlorobiota</taxon>
        <taxon>Chlorobiia</taxon>
        <taxon>Chlorobiales</taxon>
        <taxon>Chlorobiaceae</taxon>
        <taxon>Chlorobaculum</taxon>
    </lineage>
</organism>
<dbReference type="InterPro" id="IPR003477">
    <property type="entry name" value="PemK-like"/>
</dbReference>
<dbReference type="Proteomes" id="UP000886059">
    <property type="component" value="Unassembled WGS sequence"/>
</dbReference>
<protein>
    <submittedName>
        <fullName evidence="1">Type II toxin-antitoxin system PemK/MazF family toxin</fullName>
    </submittedName>
</protein>
<dbReference type="InterPro" id="IPR011067">
    <property type="entry name" value="Plasmid_toxin/cell-grow_inhib"/>
</dbReference>
<gene>
    <name evidence="1" type="ORF">ENL01_03265</name>
</gene>
<dbReference type="Gene3D" id="2.30.30.110">
    <property type="match status" value="1"/>
</dbReference>
<sequence length="78" mass="8989">MVQVTAWNPYWEENPFFVSLEPNSNNGLEKKSVVDCFQIRAISHKRFAEKIGNISETEIDLIKKSIALILDIDPQHCE</sequence>
<name>A0A7C5DC40_9CHLB</name>
<reference evidence="1" key="1">
    <citation type="journal article" date="2020" name="mSystems">
        <title>Genome- and Community-Level Interaction Insights into Carbon Utilization and Element Cycling Functions of Hydrothermarchaeota in Hydrothermal Sediment.</title>
        <authorList>
            <person name="Zhou Z."/>
            <person name="Liu Y."/>
            <person name="Xu W."/>
            <person name="Pan J."/>
            <person name="Luo Z.H."/>
            <person name="Li M."/>
        </authorList>
    </citation>
    <scope>NUCLEOTIDE SEQUENCE [LARGE SCALE GENOMIC DNA]</scope>
    <source>
        <strain evidence="1">HyVt-628</strain>
    </source>
</reference>
<dbReference type="GO" id="GO:0003677">
    <property type="term" value="F:DNA binding"/>
    <property type="evidence" value="ECO:0007669"/>
    <property type="project" value="InterPro"/>
</dbReference>
<evidence type="ECO:0000313" key="1">
    <source>
        <dbReference type="EMBL" id="HHE07906.1"/>
    </source>
</evidence>
<comment type="caution">
    <text evidence="1">The sequence shown here is derived from an EMBL/GenBank/DDBJ whole genome shotgun (WGS) entry which is preliminary data.</text>
</comment>
<dbReference type="AlphaFoldDB" id="A0A7C5DC40"/>